<organism evidence="2 3">
    <name type="scientific">Lingula anatina</name>
    <name type="common">Brachiopod</name>
    <name type="synonym">Lingula unguis</name>
    <dbReference type="NCBI Taxonomy" id="7574"/>
    <lineage>
        <taxon>Eukaryota</taxon>
        <taxon>Metazoa</taxon>
        <taxon>Spiralia</taxon>
        <taxon>Lophotrochozoa</taxon>
        <taxon>Brachiopoda</taxon>
        <taxon>Linguliformea</taxon>
        <taxon>Lingulata</taxon>
        <taxon>Lingulida</taxon>
        <taxon>Linguloidea</taxon>
        <taxon>Lingulidae</taxon>
        <taxon>Lingula</taxon>
    </lineage>
</organism>
<evidence type="ECO:0000313" key="3">
    <source>
        <dbReference type="RefSeq" id="XP_013415591.1"/>
    </source>
</evidence>
<feature type="signal peptide" evidence="1">
    <location>
        <begin position="1"/>
        <end position="22"/>
    </location>
</feature>
<dbReference type="Proteomes" id="UP000085678">
    <property type="component" value="Unplaced"/>
</dbReference>
<name>A0A1S3JZY8_LINAN</name>
<dbReference type="InParanoid" id="A0A1S3JZY8"/>
<proteinExistence type="predicted"/>
<evidence type="ECO:0000256" key="1">
    <source>
        <dbReference type="SAM" id="SignalP"/>
    </source>
</evidence>
<evidence type="ECO:0000313" key="2">
    <source>
        <dbReference type="Proteomes" id="UP000085678"/>
    </source>
</evidence>
<feature type="chain" id="PRO_5010342637" evidence="1">
    <location>
        <begin position="23"/>
        <end position="235"/>
    </location>
</feature>
<reference evidence="3" key="1">
    <citation type="submission" date="2025-08" db="UniProtKB">
        <authorList>
            <consortium name="RefSeq"/>
        </authorList>
    </citation>
    <scope>IDENTIFICATION</scope>
    <source>
        <tissue evidence="3">Gonads</tissue>
    </source>
</reference>
<dbReference type="GeneID" id="106177381"/>
<protein>
    <submittedName>
        <fullName evidence="3">Uncharacterized protein LOC106177381</fullName>
    </submittedName>
</protein>
<accession>A0A1S3JZY8</accession>
<dbReference type="KEGG" id="lak:106177381"/>
<keyword evidence="1" id="KW-0732">Signal</keyword>
<sequence length="235" mass="26928">MRVQEAAIFGLALFSALNVLDATSCRSNQNLDFDIDYENPCSVDAIPFRQRRGVQLTVFPMKRTLLALRRLWRTSCHRIKDVLNIYSAGLSANLHTSELQCDWHQNVKPQGKQLNFTEAQNIYLASLFTEMLKATARLNTVYKLEIFTKADSGMVEQSICRFSNTMSEPLCKIKILLGENYIPIDSQILEKARKIQDHVYGEELRRTGTYTALKIMTLLQDLKRFIVTLTTNSLK</sequence>
<gene>
    <name evidence="3" type="primary">LOC106177381</name>
</gene>
<dbReference type="AlphaFoldDB" id="A0A1S3JZY8"/>
<dbReference type="RefSeq" id="XP_013415591.1">
    <property type="nucleotide sequence ID" value="XM_013560137.1"/>
</dbReference>
<keyword evidence="2" id="KW-1185">Reference proteome</keyword>